<dbReference type="PANTHER" id="PTHR42934:SF2">
    <property type="entry name" value="GLYCOLATE OXIDASE SUBUNIT GLCD"/>
    <property type="match status" value="1"/>
</dbReference>
<comment type="caution">
    <text evidence="7">The sequence shown here is derived from an EMBL/GenBank/DDBJ whole genome shotgun (WGS) entry which is preliminary data.</text>
</comment>
<comment type="similarity">
    <text evidence="2">Belongs to the FAD-binding oxidoreductase/transferase type 4 family.</text>
</comment>
<keyword evidence="8" id="KW-1185">Reference proteome</keyword>
<reference evidence="7 8" key="1">
    <citation type="submission" date="2020-02" db="EMBL/GenBank/DDBJ databases">
        <title>Whole-genome analyses of novel actinobacteria.</title>
        <authorList>
            <person name="Sahin N."/>
            <person name="Tokatli A."/>
        </authorList>
    </citation>
    <scope>NUCLEOTIDE SEQUENCE [LARGE SCALE GENOMIC DNA]</scope>
    <source>
        <strain evidence="7 8">YC504</strain>
    </source>
</reference>
<feature type="domain" description="FAD-binding PCMH-type" evidence="6">
    <location>
        <begin position="48"/>
        <end position="227"/>
    </location>
</feature>
<comment type="cofactor">
    <cofactor evidence="1">
        <name>FAD</name>
        <dbReference type="ChEBI" id="CHEBI:57692"/>
    </cofactor>
</comment>
<keyword evidence="3" id="KW-0285">Flavoprotein</keyword>
<dbReference type="Gene3D" id="1.10.45.10">
    <property type="entry name" value="Vanillyl-alcohol Oxidase, Chain A, domain 4"/>
    <property type="match status" value="1"/>
</dbReference>
<dbReference type="PANTHER" id="PTHR42934">
    <property type="entry name" value="GLYCOLATE OXIDASE SUBUNIT GLCD"/>
    <property type="match status" value="1"/>
</dbReference>
<dbReference type="Pfam" id="PF01565">
    <property type="entry name" value="FAD_binding_4"/>
    <property type="match status" value="1"/>
</dbReference>
<dbReference type="Proteomes" id="UP000481109">
    <property type="component" value="Unassembled WGS sequence"/>
</dbReference>
<dbReference type="Gene3D" id="3.30.70.2740">
    <property type="match status" value="1"/>
</dbReference>
<dbReference type="InterPro" id="IPR004113">
    <property type="entry name" value="FAD-bd_oxidored_4_C"/>
</dbReference>
<evidence type="ECO:0000256" key="5">
    <source>
        <dbReference type="ARBA" id="ARBA00023002"/>
    </source>
</evidence>
<evidence type="ECO:0000313" key="7">
    <source>
        <dbReference type="EMBL" id="NGO80390.1"/>
    </source>
</evidence>
<dbReference type="RefSeq" id="WP_165335810.1">
    <property type="nucleotide sequence ID" value="NZ_JAAKZW010000213.1"/>
</dbReference>
<dbReference type="FunFam" id="1.10.45.10:FF:000001">
    <property type="entry name" value="D-lactate dehydrogenase mitochondrial"/>
    <property type="match status" value="1"/>
</dbReference>
<dbReference type="InterPro" id="IPR016166">
    <property type="entry name" value="FAD-bd_PCMH"/>
</dbReference>
<evidence type="ECO:0000256" key="1">
    <source>
        <dbReference type="ARBA" id="ARBA00001974"/>
    </source>
</evidence>
<sequence>MKSEPSAPPAAPFAPLVEDLLAALPEGRVLLDPDVIAGLSHDEAEWAPVGRAAAVVRALTTEDVRSTVEVCLRHRAPVIARGAGTGLSGGANAVDGCVVVSLDRMTDIVEIDPLERLAVVGPGVVNDDLRAAVAEHGLWYPPDPASSPWSTIGGNVATNAGGLCCVKYGVTRDYVLELEMVTGTAEVVRLGRRTAKGVAGYDLAGLVVGSEGTLGIVTEVTVRLRPLPGPAVTVAGFFSDVVTAGEAVRAVGAAGITPAALELVDRHCLRAVDEWKNMGLSLEADVVLLARLDDPGETAERMADQVVACFQDAGATWAERSTDPEEAEALFAARRLAYPAVGRLGPVLTEDVCVPREHIPAMLGRIDEIGRRHDVTIANIAHAGDGNLHPLLLTEHGDDAARGRAQLAFEEILDAALALGGTVTGEHGVGLLKAGGLTRELDPAVLALHRAVKSALDPAWLLNPGKIFAPPPDVPAIPHRSGGAA</sequence>
<keyword evidence="5" id="KW-0560">Oxidoreductase</keyword>
<dbReference type="Gene3D" id="3.30.465.10">
    <property type="match status" value="1"/>
</dbReference>
<name>A0A6G4XUD5_9ACTN</name>
<dbReference type="InterPro" id="IPR036318">
    <property type="entry name" value="FAD-bd_PCMH-like_sf"/>
</dbReference>
<evidence type="ECO:0000256" key="4">
    <source>
        <dbReference type="ARBA" id="ARBA00022827"/>
    </source>
</evidence>
<dbReference type="EMBL" id="JAAKZW010000213">
    <property type="protein sequence ID" value="NGO80390.1"/>
    <property type="molecule type" value="Genomic_DNA"/>
</dbReference>
<dbReference type="GO" id="GO:0071949">
    <property type="term" value="F:FAD binding"/>
    <property type="evidence" value="ECO:0007669"/>
    <property type="project" value="InterPro"/>
</dbReference>
<gene>
    <name evidence="7" type="ORF">G6045_32745</name>
</gene>
<dbReference type="SUPFAM" id="SSF56176">
    <property type="entry name" value="FAD-binding/transporter-associated domain-like"/>
    <property type="match status" value="1"/>
</dbReference>
<dbReference type="SUPFAM" id="SSF55103">
    <property type="entry name" value="FAD-linked oxidases, C-terminal domain"/>
    <property type="match status" value="1"/>
</dbReference>
<dbReference type="InterPro" id="IPR016164">
    <property type="entry name" value="FAD-linked_Oxase-like_C"/>
</dbReference>
<keyword evidence="4" id="KW-0274">FAD</keyword>
<dbReference type="GO" id="GO:0016491">
    <property type="term" value="F:oxidoreductase activity"/>
    <property type="evidence" value="ECO:0007669"/>
    <property type="project" value="UniProtKB-KW"/>
</dbReference>
<evidence type="ECO:0000256" key="2">
    <source>
        <dbReference type="ARBA" id="ARBA00008000"/>
    </source>
</evidence>
<dbReference type="InterPro" id="IPR051914">
    <property type="entry name" value="FAD-linked_OxidoTrans_Type4"/>
</dbReference>
<dbReference type="FunFam" id="3.30.70.2740:FF:000001">
    <property type="entry name" value="D-lactate dehydrogenase mitochondrial"/>
    <property type="match status" value="1"/>
</dbReference>
<accession>A0A6G4XUD5</accession>
<dbReference type="PROSITE" id="PS51387">
    <property type="entry name" value="FAD_PCMH"/>
    <property type="match status" value="1"/>
</dbReference>
<dbReference type="InterPro" id="IPR006094">
    <property type="entry name" value="Oxid_FAD_bind_N"/>
</dbReference>
<evidence type="ECO:0000313" key="8">
    <source>
        <dbReference type="Proteomes" id="UP000481109"/>
    </source>
</evidence>
<dbReference type="Pfam" id="PF02913">
    <property type="entry name" value="FAD-oxidase_C"/>
    <property type="match status" value="1"/>
</dbReference>
<evidence type="ECO:0000259" key="6">
    <source>
        <dbReference type="PROSITE" id="PS51387"/>
    </source>
</evidence>
<dbReference type="InterPro" id="IPR016169">
    <property type="entry name" value="FAD-bd_PCMH_sub2"/>
</dbReference>
<organism evidence="7 8">
    <name type="scientific">Streptomyces mesophilus</name>
    <dbReference type="NCBI Taxonomy" id="1775132"/>
    <lineage>
        <taxon>Bacteria</taxon>
        <taxon>Bacillati</taxon>
        <taxon>Actinomycetota</taxon>
        <taxon>Actinomycetes</taxon>
        <taxon>Kitasatosporales</taxon>
        <taxon>Streptomycetaceae</taxon>
        <taxon>Streptomyces</taxon>
    </lineage>
</organism>
<proteinExistence type="inferred from homology"/>
<evidence type="ECO:0000256" key="3">
    <source>
        <dbReference type="ARBA" id="ARBA00022630"/>
    </source>
</evidence>
<dbReference type="InterPro" id="IPR016171">
    <property type="entry name" value="Vanillyl_alc_oxidase_C-sub2"/>
</dbReference>
<protein>
    <submittedName>
        <fullName evidence="7">FAD-binding protein</fullName>
    </submittedName>
</protein>
<dbReference type="AlphaFoldDB" id="A0A6G4XUD5"/>